<dbReference type="EMBL" id="CALNXI010000370">
    <property type="protein sequence ID" value="CAH3025776.1"/>
    <property type="molecule type" value="Genomic_DNA"/>
</dbReference>
<accession>A0ABN8MAC0</accession>
<protein>
    <submittedName>
        <fullName evidence="1">Uncharacterized protein</fullName>
    </submittedName>
</protein>
<proteinExistence type="predicted"/>
<reference evidence="1 2" key="1">
    <citation type="submission" date="2022-05" db="EMBL/GenBank/DDBJ databases">
        <authorList>
            <consortium name="Genoscope - CEA"/>
            <person name="William W."/>
        </authorList>
    </citation>
    <scope>NUCLEOTIDE SEQUENCE [LARGE SCALE GENOMIC DNA]</scope>
</reference>
<dbReference type="Proteomes" id="UP001159427">
    <property type="component" value="Unassembled WGS sequence"/>
</dbReference>
<gene>
    <name evidence="1" type="ORF">PEVE_00027106</name>
</gene>
<name>A0ABN8MAC0_9CNID</name>
<dbReference type="Gene3D" id="3.10.20.90">
    <property type="entry name" value="Phosphatidylinositol 3-kinase Catalytic Subunit, Chain A, domain 1"/>
    <property type="match status" value="1"/>
</dbReference>
<evidence type="ECO:0000313" key="1">
    <source>
        <dbReference type="EMBL" id="CAH3025776.1"/>
    </source>
</evidence>
<evidence type="ECO:0000313" key="2">
    <source>
        <dbReference type="Proteomes" id="UP001159427"/>
    </source>
</evidence>
<organism evidence="1 2">
    <name type="scientific">Porites evermanni</name>
    <dbReference type="NCBI Taxonomy" id="104178"/>
    <lineage>
        <taxon>Eukaryota</taxon>
        <taxon>Metazoa</taxon>
        <taxon>Cnidaria</taxon>
        <taxon>Anthozoa</taxon>
        <taxon>Hexacorallia</taxon>
        <taxon>Scleractinia</taxon>
        <taxon>Fungiina</taxon>
        <taxon>Poritidae</taxon>
        <taxon>Porites</taxon>
    </lineage>
</organism>
<keyword evidence="2" id="KW-1185">Reference proteome</keyword>
<sequence>MCNGEIMGKDYTLEFVYTTRWRIKIVIFNSLFLKNNLHLLLTIFSFSGGIRTYASVQTTNGFFLRLRVGAKQ</sequence>
<comment type="caution">
    <text evidence="1">The sequence shown here is derived from an EMBL/GenBank/DDBJ whole genome shotgun (WGS) entry which is preliminary data.</text>
</comment>